<reference evidence="1" key="2">
    <citation type="submission" date="2017-08" db="EMBL/GenBank/DDBJ databases">
        <title>Genome sequence of Candidatus Hamiltonella defensa from Acyrthosiphon pisum strain MI47.</title>
        <authorList>
            <person name="Patel V.A."/>
            <person name="Chevignon G."/>
            <person name="Russell J.A."/>
            <person name="Oliver K.M."/>
        </authorList>
    </citation>
    <scope>NUCLEOTIDE SEQUENCE</scope>
    <source>
        <strain evidence="1">MI47</strain>
    </source>
</reference>
<dbReference type="Proteomes" id="UP000230008">
    <property type="component" value="Chromosome"/>
</dbReference>
<reference evidence="3" key="3">
    <citation type="submission" date="2017-11" db="EMBL/GenBank/DDBJ databases">
        <title>PacBio sequencing of new strain of the secondary endosymbiont Candidatus Hamiltonella defensa.</title>
        <authorList>
            <person name="Strand M.R."/>
            <person name="Oliver K."/>
        </authorList>
    </citation>
    <scope>NUCLEOTIDE SEQUENCE [LARGE SCALE GENOMIC DNA]</scope>
    <source>
        <strain evidence="3">A2C</strain>
    </source>
</reference>
<evidence type="ECO:0000313" key="1">
    <source>
        <dbReference type="EMBL" id="ASV33644.1"/>
    </source>
</evidence>
<name>A0A2D3T6J7_9ENTR</name>
<dbReference type="EMBL" id="CP022932">
    <property type="protein sequence ID" value="ASV33644.1"/>
    <property type="molecule type" value="Genomic_DNA"/>
</dbReference>
<organism evidence="2 3">
    <name type="scientific">Candidatus Williamhamiltonella defendens</name>
    <dbReference type="NCBI Taxonomy" id="138072"/>
    <lineage>
        <taxon>Bacteria</taxon>
        <taxon>Pseudomonadati</taxon>
        <taxon>Pseudomonadota</taxon>
        <taxon>Gammaproteobacteria</taxon>
        <taxon>Enterobacterales</taxon>
        <taxon>Enterobacteriaceae</taxon>
        <taxon>aphid secondary symbionts</taxon>
        <taxon>Candidatus Williamhamiltonella</taxon>
    </lineage>
</organism>
<gene>
    <name evidence="2" type="ORF">BJP41_02360</name>
    <name evidence="1" type="ORF">CJJ18_06015</name>
</gene>
<dbReference type="EMBL" id="CP017606">
    <property type="protein sequence ID" value="ATW29374.1"/>
    <property type="molecule type" value="Genomic_DNA"/>
</dbReference>
<evidence type="ECO:0000313" key="3">
    <source>
        <dbReference type="Proteomes" id="UP000230008"/>
    </source>
</evidence>
<evidence type="ECO:0000313" key="2">
    <source>
        <dbReference type="EMBL" id="ATW29374.1"/>
    </source>
</evidence>
<reference evidence="2" key="4">
    <citation type="journal article" date="2018" name="Genome Biol. Evol.">
        <title>Culture-Facilitated Comparative Genomics of the Facultative Symbiont Hamiltonella defensa.</title>
        <authorList>
            <person name="Chevignon G."/>
            <person name="Boyd B.M."/>
            <person name="Brandt J.W."/>
            <person name="Oliver K.M."/>
            <person name="Strand M.R."/>
        </authorList>
    </citation>
    <scope>NUCLEOTIDE SEQUENCE</scope>
    <source>
        <strain evidence="2">A2C</strain>
    </source>
</reference>
<dbReference type="Proteomes" id="UP000792865">
    <property type="component" value="Chromosome"/>
</dbReference>
<dbReference type="AlphaFoldDB" id="A0A2D3T6J7"/>
<protein>
    <submittedName>
        <fullName evidence="2">Uncharacterized protein</fullName>
    </submittedName>
</protein>
<reference evidence="3" key="1">
    <citation type="submission" date="2016-10" db="EMBL/GenBank/DDBJ databases">
        <authorList>
            <person name="Chevignon G."/>
        </authorList>
    </citation>
    <scope>NUCLEOTIDE SEQUENCE [LARGE SCALE GENOMIC DNA]</scope>
    <source>
        <strain evidence="3">A2C</strain>
    </source>
</reference>
<sequence>MTGSDVDQGVKNYLKVYNQNCSEGLATFCNKVLTGLDPEFTGGLKASHLTEGNLQSDYCSLIRDYFINDSDYTKTVQGPFITHKSSSPNAFNVLLYEKPPNRLDLETFSFKAKLDKFDSRLFLLRK</sequence>
<proteinExistence type="predicted"/>
<accession>A0A2D3T6J7</accession>